<evidence type="ECO:0000313" key="3">
    <source>
        <dbReference type="EMBL" id="SDI21481.1"/>
    </source>
</evidence>
<dbReference type="InterPro" id="IPR011105">
    <property type="entry name" value="Cell_wall_hydrolase_SleB"/>
</dbReference>
<feature type="domain" description="LysM" evidence="2">
    <location>
        <begin position="26"/>
        <end position="69"/>
    </location>
</feature>
<dbReference type="PROSITE" id="PS51782">
    <property type="entry name" value="LYSM"/>
    <property type="match status" value="1"/>
</dbReference>
<dbReference type="AlphaFoldDB" id="A0A1G8IRJ2"/>
<feature type="signal peptide" evidence="1">
    <location>
        <begin position="1"/>
        <end position="22"/>
    </location>
</feature>
<dbReference type="Pfam" id="PF01476">
    <property type="entry name" value="LysM"/>
    <property type="match status" value="1"/>
</dbReference>
<evidence type="ECO:0000259" key="2">
    <source>
        <dbReference type="PROSITE" id="PS51782"/>
    </source>
</evidence>
<gene>
    <name evidence="3" type="ORF">SAMN05216352_105309</name>
</gene>
<dbReference type="SUPFAM" id="SSF54106">
    <property type="entry name" value="LysM domain"/>
    <property type="match status" value="1"/>
</dbReference>
<proteinExistence type="predicted"/>
<name>A0A1G8IRJ2_9BACI</name>
<reference evidence="3 4" key="1">
    <citation type="submission" date="2016-10" db="EMBL/GenBank/DDBJ databases">
        <authorList>
            <person name="de Groot N.N."/>
        </authorList>
    </citation>
    <scope>NUCLEOTIDE SEQUENCE [LARGE SCALE GENOMIC DNA]</scope>
    <source>
        <strain evidence="4">P4B,CCM 7963,CECT 7998,DSM 25260,IBRC-M 10614,KCTC 13821</strain>
    </source>
</reference>
<evidence type="ECO:0000256" key="1">
    <source>
        <dbReference type="SAM" id="SignalP"/>
    </source>
</evidence>
<dbReference type="Gene3D" id="6.20.240.60">
    <property type="match status" value="1"/>
</dbReference>
<dbReference type="InterPro" id="IPR036779">
    <property type="entry name" value="LysM_dom_sf"/>
</dbReference>
<dbReference type="RefSeq" id="WP_091584754.1">
    <property type="nucleotide sequence ID" value="NZ_FNDU01000005.1"/>
</dbReference>
<dbReference type="STRING" id="930129.SAMN05216352_105309"/>
<dbReference type="Pfam" id="PF07486">
    <property type="entry name" value="Hydrolase_2"/>
    <property type="match status" value="1"/>
</dbReference>
<organism evidence="3 4">
    <name type="scientific">Alteribacillus bidgolensis</name>
    <dbReference type="NCBI Taxonomy" id="930129"/>
    <lineage>
        <taxon>Bacteria</taxon>
        <taxon>Bacillati</taxon>
        <taxon>Bacillota</taxon>
        <taxon>Bacilli</taxon>
        <taxon>Bacillales</taxon>
        <taxon>Bacillaceae</taxon>
        <taxon>Alteribacillus</taxon>
    </lineage>
</organism>
<accession>A0A1G8IRJ2</accession>
<dbReference type="EMBL" id="FNDU01000005">
    <property type="protein sequence ID" value="SDI21481.1"/>
    <property type="molecule type" value="Genomic_DNA"/>
</dbReference>
<dbReference type="InterPro" id="IPR042047">
    <property type="entry name" value="SleB_dom1"/>
</dbReference>
<sequence>MFKQLKIAGAAFAAFISFSAAAEVSEAYTVKSGETLWSIGMEHGVSVIELKEVNEKNTLHVNEGEYLQIPEGIYPHERNLLERIVSAEAEGESYAGKVAVATVVLNRVKSDEFPDSIKKVIYEVSPTGHPSFSPVSDGSINQPADEESKKAVREALAFEGQGSGSLFFYNPAIASNHWIATRETTSVIGNHVFAK</sequence>
<dbReference type="SMART" id="SM00257">
    <property type="entry name" value="LysM"/>
    <property type="match status" value="1"/>
</dbReference>
<protein>
    <submittedName>
        <fullName evidence="3">N-acetylmuramoyl-L-alanine amidase</fullName>
    </submittedName>
</protein>
<dbReference type="InterPro" id="IPR018392">
    <property type="entry name" value="LysM"/>
</dbReference>
<dbReference type="GO" id="GO:0016787">
    <property type="term" value="F:hydrolase activity"/>
    <property type="evidence" value="ECO:0007669"/>
    <property type="project" value="InterPro"/>
</dbReference>
<keyword evidence="4" id="KW-1185">Reference proteome</keyword>
<dbReference type="Proteomes" id="UP000199017">
    <property type="component" value="Unassembled WGS sequence"/>
</dbReference>
<dbReference type="OrthoDB" id="9785345at2"/>
<evidence type="ECO:0000313" key="4">
    <source>
        <dbReference type="Proteomes" id="UP000199017"/>
    </source>
</evidence>
<dbReference type="CDD" id="cd00118">
    <property type="entry name" value="LysM"/>
    <property type="match status" value="1"/>
</dbReference>
<feature type="chain" id="PRO_5039122756" evidence="1">
    <location>
        <begin position="23"/>
        <end position="195"/>
    </location>
</feature>
<keyword evidence="1" id="KW-0732">Signal</keyword>
<dbReference type="Gene3D" id="3.10.350.10">
    <property type="entry name" value="LysM domain"/>
    <property type="match status" value="1"/>
</dbReference>
<dbReference type="Gene3D" id="1.10.10.2520">
    <property type="entry name" value="Cell wall hydrolase SleB, domain 1"/>
    <property type="match status" value="1"/>
</dbReference>